<protein>
    <recommendedName>
        <fullName evidence="1">Rubrerythrin diiron-binding domain-containing protein</fullName>
    </recommendedName>
</protein>
<name>A0A855X272_9BACT</name>
<dbReference type="Proteomes" id="UP000250918">
    <property type="component" value="Unassembled WGS sequence"/>
</dbReference>
<comment type="caution">
    <text evidence="2">The sequence shown here is derived from an EMBL/GenBank/DDBJ whole genome shotgun (WGS) entry which is preliminary data.</text>
</comment>
<dbReference type="AlphaFoldDB" id="A0A855X272"/>
<dbReference type="InterPro" id="IPR003251">
    <property type="entry name" value="Rr_diiron-bd_dom"/>
</dbReference>
<organism evidence="2 3">
    <name type="scientific">candidate division GN15 bacterium</name>
    <dbReference type="NCBI Taxonomy" id="2072418"/>
    <lineage>
        <taxon>Bacteria</taxon>
        <taxon>candidate division GN15</taxon>
    </lineage>
</organism>
<gene>
    <name evidence="2" type="ORF">C3F09_04730</name>
</gene>
<sequence>MTPVNPQILNALSTGIQSEVASYVFYIEAAKKSETREFRDVLQKLASEEKMHFQILEGQHSSLVRSEQWVSTADILKRDGLPEIGEDMSQKHQELIEEVRNADSIGEILEIAYRLEEEAYELFDRESRKSPSPEGKKVFADLAKFEQGHMTLISEMMKKFGV</sequence>
<evidence type="ECO:0000313" key="2">
    <source>
        <dbReference type="EMBL" id="PWB73824.1"/>
    </source>
</evidence>
<proteinExistence type="predicted"/>
<dbReference type="InterPro" id="IPR009078">
    <property type="entry name" value="Ferritin-like_SF"/>
</dbReference>
<accession>A0A855X272</accession>
<dbReference type="EMBL" id="PQAP01000047">
    <property type="protein sequence ID" value="PWB73824.1"/>
    <property type="molecule type" value="Genomic_DNA"/>
</dbReference>
<reference evidence="2 3" key="1">
    <citation type="journal article" date="2018" name="ISME J.">
        <title>A methanotrophic archaeon couples anaerobic oxidation of methane to Fe(III) reduction.</title>
        <authorList>
            <person name="Cai C."/>
            <person name="Leu A.O."/>
            <person name="Xie G.J."/>
            <person name="Guo J."/>
            <person name="Feng Y."/>
            <person name="Zhao J.X."/>
            <person name="Tyson G.W."/>
            <person name="Yuan Z."/>
            <person name="Hu S."/>
        </authorList>
    </citation>
    <scope>NUCLEOTIDE SEQUENCE [LARGE SCALE GENOMIC DNA]</scope>
    <source>
        <strain evidence="2">FeB_12</strain>
    </source>
</reference>
<dbReference type="CDD" id="cd01045">
    <property type="entry name" value="Ferritin_like_AB"/>
    <property type="match status" value="1"/>
</dbReference>
<dbReference type="GO" id="GO:0016491">
    <property type="term" value="F:oxidoreductase activity"/>
    <property type="evidence" value="ECO:0007669"/>
    <property type="project" value="InterPro"/>
</dbReference>
<dbReference type="SUPFAM" id="SSF47240">
    <property type="entry name" value="Ferritin-like"/>
    <property type="match status" value="1"/>
</dbReference>
<evidence type="ECO:0000313" key="3">
    <source>
        <dbReference type="Proteomes" id="UP000250918"/>
    </source>
</evidence>
<dbReference type="Pfam" id="PF02915">
    <property type="entry name" value="Rubrerythrin"/>
    <property type="match status" value="1"/>
</dbReference>
<evidence type="ECO:0000259" key="1">
    <source>
        <dbReference type="Pfam" id="PF02915"/>
    </source>
</evidence>
<dbReference type="InterPro" id="IPR012347">
    <property type="entry name" value="Ferritin-like"/>
</dbReference>
<dbReference type="Gene3D" id="1.20.1260.10">
    <property type="match status" value="1"/>
</dbReference>
<feature type="domain" description="Rubrerythrin diiron-binding" evidence="1">
    <location>
        <begin position="11"/>
        <end position="153"/>
    </location>
</feature>
<dbReference type="GO" id="GO:0046872">
    <property type="term" value="F:metal ion binding"/>
    <property type="evidence" value="ECO:0007669"/>
    <property type="project" value="InterPro"/>
</dbReference>